<gene>
    <name evidence="1" type="ORF">AVEN_56856_1</name>
</gene>
<evidence type="ECO:0000313" key="2">
    <source>
        <dbReference type="Proteomes" id="UP000499080"/>
    </source>
</evidence>
<name>A0A4Y2T7Y7_ARAVE</name>
<reference evidence="1 2" key="1">
    <citation type="journal article" date="2019" name="Sci. Rep.">
        <title>Orb-weaving spider Araneus ventricosus genome elucidates the spidroin gene catalogue.</title>
        <authorList>
            <person name="Kono N."/>
            <person name="Nakamura H."/>
            <person name="Ohtoshi R."/>
            <person name="Moran D.A.P."/>
            <person name="Shinohara A."/>
            <person name="Yoshida Y."/>
            <person name="Fujiwara M."/>
            <person name="Mori M."/>
            <person name="Tomita M."/>
            <person name="Arakawa K."/>
        </authorList>
    </citation>
    <scope>NUCLEOTIDE SEQUENCE [LARGE SCALE GENOMIC DNA]</scope>
</reference>
<protein>
    <submittedName>
        <fullName evidence="1">Uncharacterized protein</fullName>
    </submittedName>
</protein>
<dbReference type="Proteomes" id="UP000499080">
    <property type="component" value="Unassembled WGS sequence"/>
</dbReference>
<proteinExistence type="predicted"/>
<dbReference type="EMBL" id="BGPR01026072">
    <property type="protein sequence ID" value="GBN95509.1"/>
    <property type="molecule type" value="Genomic_DNA"/>
</dbReference>
<evidence type="ECO:0000313" key="1">
    <source>
        <dbReference type="EMBL" id="GBN95509.1"/>
    </source>
</evidence>
<dbReference type="AlphaFoldDB" id="A0A4Y2T7Y7"/>
<comment type="caution">
    <text evidence="1">The sequence shown here is derived from an EMBL/GenBank/DDBJ whole genome shotgun (WGS) entry which is preliminary data.</text>
</comment>
<organism evidence="1 2">
    <name type="scientific">Araneus ventricosus</name>
    <name type="common">Orbweaver spider</name>
    <name type="synonym">Epeira ventricosa</name>
    <dbReference type="NCBI Taxonomy" id="182803"/>
    <lineage>
        <taxon>Eukaryota</taxon>
        <taxon>Metazoa</taxon>
        <taxon>Ecdysozoa</taxon>
        <taxon>Arthropoda</taxon>
        <taxon>Chelicerata</taxon>
        <taxon>Arachnida</taxon>
        <taxon>Araneae</taxon>
        <taxon>Araneomorphae</taxon>
        <taxon>Entelegynae</taxon>
        <taxon>Araneoidea</taxon>
        <taxon>Araneidae</taxon>
        <taxon>Araneus</taxon>
    </lineage>
</organism>
<keyword evidence="2" id="KW-1185">Reference proteome</keyword>
<sequence length="91" mass="10014">MHENQFNFSAISLACACNIGPDIGRFRDLASANHSHTISEASVAYWKVLGYGAGGFQDRDPISLKICRIWGLLHAKSYVVAKRSTWCGVEV</sequence>
<accession>A0A4Y2T7Y7</accession>